<reference evidence="13" key="1">
    <citation type="submission" date="2000-05" db="EMBL/GenBank/DDBJ databases">
        <title>CYP4, a cytochrome P450 cDNA from the crustacean Cherax quadricarinatus.</title>
        <authorList>
            <person name="Tom M."/>
            <person name="Waterman M.R."/>
        </authorList>
    </citation>
    <scope>NUCLEOTIDE SEQUENCE</scope>
    <source>
        <tissue evidence="13">Y organ</tissue>
    </source>
</reference>
<dbReference type="InterPro" id="IPR002401">
    <property type="entry name" value="Cyt_P450_E_grp-I"/>
</dbReference>
<dbReference type="Gene3D" id="1.10.630.10">
    <property type="entry name" value="Cytochrome P450"/>
    <property type="match status" value="1"/>
</dbReference>
<dbReference type="GO" id="GO:0016705">
    <property type="term" value="F:oxidoreductase activity, acting on paired donors, with incorporation or reduction of molecular oxygen"/>
    <property type="evidence" value="ECO:0007669"/>
    <property type="project" value="InterPro"/>
</dbReference>
<evidence type="ECO:0000256" key="6">
    <source>
        <dbReference type="ARBA" id="ARBA00023004"/>
    </source>
</evidence>
<dbReference type="InterPro" id="IPR001128">
    <property type="entry name" value="Cyt_P450"/>
</dbReference>
<keyword evidence="7 10" id="KW-0503">Monooxygenase</keyword>
<protein>
    <submittedName>
        <fullName evidence="13">Cytochrome P450 CYP4</fullName>
    </submittedName>
</protein>
<feature type="compositionally biased region" description="Polar residues" evidence="11">
    <location>
        <begin position="518"/>
        <end position="541"/>
    </location>
</feature>
<dbReference type="PANTHER" id="PTHR24291:SF189">
    <property type="entry name" value="CYTOCHROME P450 4C3-RELATED"/>
    <property type="match status" value="1"/>
</dbReference>
<evidence type="ECO:0000256" key="10">
    <source>
        <dbReference type="RuleBase" id="RU000461"/>
    </source>
</evidence>
<dbReference type="Pfam" id="PF00067">
    <property type="entry name" value="p450"/>
    <property type="match status" value="1"/>
</dbReference>
<keyword evidence="8 12" id="KW-0472">Membrane</keyword>
<comment type="similarity">
    <text evidence="3 10">Belongs to the cytochrome P450 family.</text>
</comment>
<keyword evidence="4 9" id="KW-0349">Heme</keyword>
<keyword evidence="9 10" id="KW-0479">Metal-binding</keyword>
<dbReference type="PRINTS" id="PR00463">
    <property type="entry name" value="EP450I"/>
</dbReference>
<accession>Q8WPG6</accession>
<feature type="transmembrane region" description="Helical" evidence="12">
    <location>
        <begin position="16"/>
        <end position="34"/>
    </location>
</feature>
<dbReference type="EMBL" id="AF263607">
    <property type="protein sequence ID" value="AAL56662.1"/>
    <property type="molecule type" value="mRNA"/>
</dbReference>
<evidence type="ECO:0000256" key="2">
    <source>
        <dbReference type="ARBA" id="ARBA00004586"/>
    </source>
</evidence>
<evidence type="ECO:0000256" key="7">
    <source>
        <dbReference type="ARBA" id="ARBA00023033"/>
    </source>
</evidence>
<keyword evidence="10" id="KW-0560">Oxidoreductase</keyword>
<comment type="subcellular location">
    <subcellularLocation>
        <location evidence="2">Endoplasmic reticulum membrane</location>
    </subcellularLocation>
</comment>
<dbReference type="GO" id="GO:0005789">
    <property type="term" value="C:endoplasmic reticulum membrane"/>
    <property type="evidence" value="ECO:0007669"/>
    <property type="project" value="UniProtKB-SubCell"/>
</dbReference>
<evidence type="ECO:0000256" key="9">
    <source>
        <dbReference type="PIRSR" id="PIRSR602401-1"/>
    </source>
</evidence>
<proteinExistence type="evidence at transcript level"/>
<dbReference type="PANTHER" id="PTHR24291">
    <property type="entry name" value="CYTOCHROME P450 FAMILY 4"/>
    <property type="match status" value="1"/>
</dbReference>
<dbReference type="PROSITE" id="PS00086">
    <property type="entry name" value="CYTOCHROME_P450"/>
    <property type="match status" value="1"/>
</dbReference>
<comment type="cofactor">
    <cofactor evidence="1 9">
        <name>heme</name>
        <dbReference type="ChEBI" id="CHEBI:30413"/>
    </cofactor>
</comment>
<dbReference type="AlphaFoldDB" id="Q8WPG6"/>
<feature type="binding site" description="axial binding residue" evidence="9">
    <location>
        <position position="462"/>
    </location>
    <ligand>
        <name>heme</name>
        <dbReference type="ChEBI" id="CHEBI:30413"/>
    </ligand>
    <ligandPart>
        <name>Fe</name>
        <dbReference type="ChEBI" id="CHEBI:18248"/>
    </ligandPart>
</feature>
<dbReference type="GO" id="GO:0020037">
    <property type="term" value="F:heme binding"/>
    <property type="evidence" value="ECO:0007669"/>
    <property type="project" value="InterPro"/>
</dbReference>
<keyword evidence="6 9" id="KW-0408">Iron</keyword>
<evidence type="ECO:0000256" key="5">
    <source>
        <dbReference type="ARBA" id="ARBA00022824"/>
    </source>
</evidence>
<evidence type="ECO:0000256" key="12">
    <source>
        <dbReference type="SAM" id="Phobius"/>
    </source>
</evidence>
<organism evidence="13">
    <name type="scientific">Cherax quadricarinatus</name>
    <name type="common">Australian red claw crayfish</name>
    <dbReference type="NCBI Taxonomy" id="27406"/>
    <lineage>
        <taxon>Eukaryota</taxon>
        <taxon>Metazoa</taxon>
        <taxon>Ecdysozoa</taxon>
        <taxon>Arthropoda</taxon>
        <taxon>Crustacea</taxon>
        <taxon>Multicrustacea</taxon>
        <taxon>Malacostraca</taxon>
        <taxon>Eumalacostraca</taxon>
        <taxon>Eucarida</taxon>
        <taxon>Decapoda</taxon>
        <taxon>Pleocyemata</taxon>
        <taxon>Astacidea</taxon>
        <taxon>Parastacoidea</taxon>
        <taxon>Parastacidae</taxon>
        <taxon>Cherax</taxon>
    </lineage>
</organism>
<evidence type="ECO:0000256" key="8">
    <source>
        <dbReference type="ARBA" id="ARBA00023136"/>
    </source>
</evidence>
<dbReference type="InterPro" id="IPR017972">
    <property type="entry name" value="Cyt_P450_CS"/>
</dbReference>
<dbReference type="OrthoDB" id="1470350at2759"/>
<evidence type="ECO:0000256" key="4">
    <source>
        <dbReference type="ARBA" id="ARBA00022617"/>
    </source>
</evidence>
<keyword evidence="5" id="KW-0256">Endoplasmic reticulum</keyword>
<dbReference type="InterPro" id="IPR036396">
    <property type="entry name" value="Cyt_P450_sf"/>
</dbReference>
<name>Q8WPG6_CHEQU</name>
<evidence type="ECO:0000256" key="11">
    <source>
        <dbReference type="SAM" id="MobiDB-lite"/>
    </source>
</evidence>
<dbReference type="PRINTS" id="PR00385">
    <property type="entry name" value="P450"/>
</dbReference>
<evidence type="ECO:0000256" key="1">
    <source>
        <dbReference type="ARBA" id="ARBA00001971"/>
    </source>
</evidence>
<keyword evidence="12" id="KW-1133">Transmembrane helix</keyword>
<dbReference type="SUPFAM" id="SSF48264">
    <property type="entry name" value="Cytochrome P450"/>
    <property type="match status" value="1"/>
</dbReference>
<evidence type="ECO:0000256" key="3">
    <source>
        <dbReference type="ARBA" id="ARBA00010617"/>
    </source>
</evidence>
<sequence>MEWLRSQVVVMEEVGVVTYLVITALLALTLAAFFRRQYEVWIINRIPGPISLPLVGNALSVTTDSEVLFKLGVWLVREYGQMVRVWIGMSPPVIISGARQAEVVLNNTKHLDKSHQYDFFHPWLGTTGLFISKTSDWHTRKKLLTPAFHLKVLEQFVDVFNIQSNKLVSKLKKEADGCVFDIFPYITNCTLDIICETAMGCSVNAQDNPESDYIMAIHRIQHLIQQRMIVLWMQPDFIFRLLGYAREQEELLKTLHSFTRNIVKARRKLYEQQKQQGGAGSDDEQHLGKKQRLAFLDLLLEYSEGGTVLTDEDIREEVDLFVFAGHDTTTVAINWCLYILGRHPEIQARVHEELDSIFEGTDRPATMDDIRQMKYTENCIKEALRLFPSVPYVGRQLSGDINIGKYRIPAGASVMVFTYALHRDPEQFPDPEVFDPDRFLPENASKRHPFAYNAFSAGPRNCIGQKFGMIEEKVMVSSVLRKFRIESITPMKKLKLLSEIVLRPKDGNHVRLFPRTAESPTSARGSNSVQDNNTRCQGEGS</sequence>
<dbReference type="GO" id="GO:0005506">
    <property type="term" value="F:iron ion binding"/>
    <property type="evidence" value="ECO:0007669"/>
    <property type="project" value="InterPro"/>
</dbReference>
<evidence type="ECO:0000313" key="13">
    <source>
        <dbReference type="EMBL" id="AAL56662.1"/>
    </source>
</evidence>
<keyword evidence="12" id="KW-0812">Transmembrane</keyword>
<dbReference type="InterPro" id="IPR050196">
    <property type="entry name" value="Cytochrome_P450_Monoox"/>
</dbReference>
<dbReference type="GO" id="GO:0004497">
    <property type="term" value="F:monooxygenase activity"/>
    <property type="evidence" value="ECO:0007669"/>
    <property type="project" value="UniProtKB-KW"/>
</dbReference>
<feature type="region of interest" description="Disordered" evidence="11">
    <location>
        <begin position="516"/>
        <end position="541"/>
    </location>
</feature>